<accession>A0A3E2H7T5</accession>
<protein>
    <submittedName>
        <fullName evidence="2">Uncharacterized protein</fullName>
    </submittedName>
</protein>
<feature type="compositionally biased region" description="Basic and acidic residues" evidence="1">
    <location>
        <begin position="77"/>
        <end position="93"/>
    </location>
</feature>
<reference evidence="2 3" key="1">
    <citation type="submission" date="2018-05" db="EMBL/GenBank/DDBJ databases">
        <title>Draft genome sequence of Scytalidium lignicola DSM 105466, a ubiquitous saprotrophic fungus.</title>
        <authorList>
            <person name="Buettner E."/>
            <person name="Gebauer A.M."/>
            <person name="Hofrichter M."/>
            <person name="Liers C."/>
            <person name="Kellner H."/>
        </authorList>
    </citation>
    <scope>NUCLEOTIDE SEQUENCE [LARGE SCALE GENOMIC DNA]</scope>
    <source>
        <strain evidence="2 3">DSM 105466</strain>
    </source>
</reference>
<feature type="compositionally biased region" description="Polar residues" evidence="1">
    <location>
        <begin position="97"/>
        <end position="116"/>
    </location>
</feature>
<name>A0A3E2H7T5_SCYLI</name>
<keyword evidence="3" id="KW-1185">Reference proteome</keyword>
<evidence type="ECO:0000256" key="1">
    <source>
        <dbReference type="SAM" id="MobiDB-lite"/>
    </source>
</evidence>
<feature type="region of interest" description="Disordered" evidence="1">
    <location>
        <begin position="1"/>
        <end position="163"/>
    </location>
</feature>
<feature type="compositionally biased region" description="Polar residues" evidence="1">
    <location>
        <begin position="123"/>
        <end position="145"/>
    </location>
</feature>
<dbReference type="OrthoDB" id="3437960at2759"/>
<dbReference type="EMBL" id="NCSJ02000135">
    <property type="protein sequence ID" value="RFU29252.1"/>
    <property type="molecule type" value="Genomic_DNA"/>
</dbReference>
<organism evidence="2 3">
    <name type="scientific">Scytalidium lignicola</name>
    <name type="common">Hyphomycete</name>
    <dbReference type="NCBI Taxonomy" id="5539"/>
    <lineage>
        <taxon>Eukaryota</taxon>
        <taxon>Fungi</taxon>
        <taxon>Dikarya</taxon>
        <taxon>Ascomycota</taxon>
        <taxon>Pezizomycotina</taxon>
        <taxon>Leotiomycetes</taxon>
        <taxon>Leotiomycetes incertae sedis</taxon>
        <taxon>Scytalidium</taxon>
    </lineage>
</organism>
<feature type="non-terminal residue" evidence="2">
    <location>
        <position position="1"/>
    </location>
</feature>
<feature type="compositionally biased region" description="Low complexity" evidence="1">
    <location>
        <begin position="60"/>
        <end position="76"/>
    </location>
</feature>
<dbReference type="Proteomes" id="UP000258309">
    <property type="component" value="Unassembled WGS sequence"/>
</dbReference>
<evidence type="ECO:0000313" key="3">
    <source>
        <dbReference type="Proteomes" id="UP000258309"/>
    </source>
</evidence>
<dbReference type="STRING" id="5539.A0A3E2H7T5"/>
<evidence type="ECO:0000313" key="2">
    <source>
        <dbReference type="EMBL" id="RFU29252.1"/>
    </source>
</evidence>
<feature type="non-terminal residue" evidence="2">
    <location>
        <position position="258"/>
    </location>
</feature>
<gene>
    <name evidence="2" type="ORF">B7463_g7096</name>
</gene>
<proteinExistence type="predicted"/>
<dbReference type="OMA" id="EMFRNDA"/>
<sequence length="258" mass="27955">MQKSTAELSHTHADAATALQGMTLSLVTDNVRGRPKKHRPDDEERINKSAKQRNKNKAMSSASSTSGYSESSSSQSPRDDHGVLDDKPFEDYRYGQTVPSVDTNNFQGSSTESSTPVDCVSPQEVQNAHSPSAFSTHSTYSQQPGSVVDNLPLHPTSPAKSVYSQYHSPPGLCESSSSPAPSATFYDLEENVNHGLDLSSIMASQNDDMFLDAFATSNDMTQLERDPSLLLGKFDDGFDPAGSDEMFRNDADVFFGSP</sequence>
<dbReference type="AlphaFoldDB" id="A0A3E2H7T5"/>
<comment type="caution">
    <text evidence="2">The sequence shown here is derived from an EMBL/GenBank/DDBJ whole genome shotgun (WGS) entry which is preliminary data.</text>
</comment>